<organism evidence="2 3">
    <name type="scientific">Ancylostoma ceylanicum</name>
    <dbReference type="NCBI Taxonomy" id="53326"/>
    <lineage>
        <taxon>Eukaryota</taxon>
        <taxon>Metazoa</taxon>
        <taxon>Ecdysozoa</taxon>
        <taxon>Nematoda</taxon>
        <taxon>Chromadorea</taxon>
        <taxon>Rhabditida</taxon>
        <taxon>Rhabditina</taxon>
        <taxon>Rhabditomorpha</taxon>
        <taxon>Strongyloidea</taxon>
        <taxon>Ancylostomatidae</taxon>
        <taxon>Ancylostomatinae</taxon>
        <taxon>Ancylostoma</taxon>
    </lineage>
</organism>
<evidence type="ECO:0000313" key="2">
    <source>
        <dbReference type="EMBL" id="EYC01754.1"/>
    </source>
</evidence>
<reference evidence="3" key="1">
    <citation type="journal article" date="2015" name="Nat. Genet.">
        <title>The genome and transcriptome of the zoonotic hookworm Ancylostoma ceylanicum identify infection-specific gene families.</title>
        <authorList>
            <person name="Schwarz E.M."/>
            <person name="Hu Y."/>
            <person name="Antoshechkin I."/>
            <person name="Miller M.M."/>
            <person name="Sternberg P.W."/>
            <person name="Aroian R.V."/>
        </authorList>
    </citation>
    <scope>NUCLEOTIDE SEQUENCE</scope>
    <source>
        <strain evidence="3">HY135</strain>
    </source>
</reference>
<proteinExistence type="predicted"/>
<sequence>MSTSSHPATPEEDLFDSELDYEEIDSTAEETPSTAPASVQPPSPKKPRPSKEQRKKRSADLTDESVPLFKKGRPLVLHPKITLRPQAVAQACCGNDVQKMFYALMDALDEQNRRMQ</sequence>
<protein>
    <submittedName>
        <fullName evidence="2">Uncharacterized protein</fullName>
    </submittedName>
</protein>
<evidence type="ECO:0000256" key="1">
    <source>
        <dbReference type="SAM" id="MobiDB-lite"/>
    </source>
</evidence>
<dbReference type="EMBL" id="JARK01001441">
    <property type="protein sequence ID" value="EYC01754.1"/>
    <property type="molecule type" value="Genomic_DNA"/>
</dbReference>
<dbReference type="Proteomes" id="UP000024635">
    <property type="component" value="Unassembled WGS sequence"/>
</dbReference>
<name>A0A016TFL3_9BILA</name>
<feature type="compositionally biased region" description="Acidic residues" evidence="1">
    <location>
        <begin position="10"/>
        <end position="28"/>
    </location>
</feature>
<gene>
    <name evidence="2" type="primary">Acey_s0105.g3719</name>
    <name evidence="2" type="ORF">Y032_0105g3719</name>
</gene>
<accession>A0A016TFL3</accession>
<comment type="caution">
    <text evidence="2">The sequence shown here is derived from an EMBL/GenBank/DDBJ whole genome shotgun (WGS) entry which is preliminary data.</text>
</comment>
<evidence type="ECO:0000313" key="3">
    <source>
        <dbReference type="Proteomes" id="UP000024635"/>
    </source>
</evidence>
<feature type="compositionally biased region" description="Basic residues" evidence="1">
    <location>
        <begin position="45"/>
        <end position="57"/>
    </location>
</feature>
<keyword evidence="3" id="KW-1185">Reference proteome</keyword>
<dbReference type="AlphaFoldDB" id="A0A016TFL3"/>
<feature type="region of interest" description="Disordered" evidence="1">
    <location>
        <begin position="1"/>
        <end position="66"/>
    </location>
</feature>